<dbReference type="EMBL" id="VLPO01000181">
    <property type="protein sequence ID" value="KAB1342967.1"/>
    <property type="molecule type" value="Genomic_DNA"/>
</dbReference>
<dbReference type="InterPro" id="IPR035069">
    <property type="entry name" value="TTHA1013/TTHA0281-like"/>
</dbReference>
<dbReference type="InterPro" id="IPR031807">
    <property type="entry name" value="HicB-like"/>
</dbReference>
<reference evidence="2" key="1">
    <citation type="submission" date="2019-07" db="EMBL/GenBank/DDBJ databases">
        <title>Draft genome sequence of Bacillus thuringiensis strain PT02.</title>
        <authorList>
            <person name="Nguyen H."/>
            <person name="Nguyen L.N."/>
            <person name="Nguyen H.T.T."/>
            <person name="Nguyen D.V."/>
            <person name="Le H.T.T."/>
        </authorList>
    </citation>
    <scope>NUCLEOTIDE SEQUENCE</scope>
    <source>
        <strain evidence="2">PT02</strain>
    </source>
</reference>
<dbReference type="Gene3D" id="3.30.160.250">
    <property type="match status" value="1"/>
</dbReference>
<dbReference type="InterPro" id="IPR051404">
    <property type="entry name" value="TA_system_antitoxin"/>
</dbReference>
<dbReference type="SUPFAM" id="SSF143100">
    <property type="entry name" value="TTHA1013/TTHA0281-like"/>
    <property type="match status" value="1"/>
</dbReference>
<evidence type="ECO:0000313" key="2">
    <source>
        <dbReference type="EMBL" id="KAB1342967.1"/>
    </source>
</evidence>
<name>A0A643LPE2_BACTU</name>
<dbReference type="AlphaFoldDB" id="A0A643LPE2"/>
<dbReference type="PANTHER" id="PTHR34504">
    <property type="entry name" value="ANTITOXIN HICB"/>
    <property type="match status" value="1"/>
</dbReference>
<evidence type="ECO:0000259" key="1">
    <source>
        <dbReference type="Pfam" id="PF15919"/>
    </source>
</evidence>
<dbReference type="PANTHER" id="PTHR34504:SF2">
    <property type="entry name" value="UPF0150 PROTEIN SSL0259"/>
    <property type="match status" value="1"/>
</dbReference>
<accession>A0A643LPE2</accession>
<organism evidence="2">
    <name type="scientific">Bacillus thuringiensis</name>
    <dbReference type="NCBI Taxonomy" id="1428"/>
    <lineage>
        <taxon>Bacteria</taxon>
        <taxon>Bacillati</taxon>
        <taxon>Bacillota</taxon>
        <taxon>Bacilli</taxon>
        <taxon>Bacillales</taxon>
        <taxon>Bacillaceae</taxon>
        <taxon>Bacillus</taxon>
        <taxon>Bacillus cereus group</taxon>
    </lineage>
</organism>
<protein>
    <submittedName>
        <fullName evidence="2">Type II toxin-antitoxin system HicB family antitoxin</fullName>
    </submittedName>
</protein>
<proteinExistence type="predicted"/>
<comment type="caution">
    <text evidence="2">The sequence shown here is derived from an EMBL/GenBank/DDBJ whole genome shotgun (WGS) entry which is preliminary data.</text>
</comment>
<sequence>MKKDYYIYPAVLEQSSDGFGIYFPDLPGCTSFADTQEDALKEAREALGLHLSEMEKDNDTLPEPMSIKWLKPKLESNEYSILIDVWMPPLRKKDSTVYKRKNVTLPSWLEEHAANQNVNFSEMLVEALEKHLGYKEKKNTP</sequence>
<dbReference type="RefSeq" id="WP_038413203.1">
    <property type="nucleotide sequence ID" value="NZ_JAIVCA010000119.1"/>
</dbReference>
<dbReference type="Pfam" id="PF15919">
    <property type="entry name" value="HicB_lk_antitox"/>
    <property type="match status" value="1"/>
</dbReference>
<gene>
    <name evidence="2" type="ORF">FPG91_30950</name>
</gene>
<feature type="domain" description="HicB-like antitoxin of toxin-antitoxin system" evidence="1">
    <location>
        <begin position="8"/>
        <end position="110"/>
    </location>
</feature>